<dbReference type="GO" id="GO:0005829">
    <property type="term" value="C:cytosol"/>
    <property type="evidence" value="ECO:0007669"/>
    <property type="project" value="TreeGrafter"/>
</dbReference>
<evidence type="ECO:0000256" key="4">
    <source>
        <dbReference type="ARBA" id="ARBA00022630"/>
    </source>
</evidence>
<evidence type="ECO:0000256" key="6">
    <source>
        <dbReference type="ARBA" id="ARBA00023002"/>
    </source>
</evidence>
<evidence type="ECO:0000256" key="3">
    <source>
        <dbReference type="ARBA" id="ARBA00006743"/>
    </source>
</evidence>
<feature type="coiled-coil region" evidence="7">
    <location>
        <begin position="605"/>
        <end position="667"/>
    </location>
</feature>
<accession>A0A067D304</accession>
<keyword evidence="7" id="KW-0175">Coiled coil</keyword>
<dbReference type="OrthoDB" id="16284at2759"/>
<evidence type="ECO:0000313" key="10">
    <source>
        <dbReference type="Proteomes" id="UP000030745"/>
    </source>
</evidence>
<dbReference type="OMA" id="GLMPINS"/>
<dbReference type="GO" id="GO:0035999">
    <property type="term" value="P:tetrahydrofolate interconversion"/>
    <property type="evidence" value="ECO:0007669"/>
    <property type="project" value="UniProtKB-UniPathway"/>
</dbReference>
<dbReference type="InterPro" id="IPR053806">
    <property type="entry name" value="MTHFR_C"/>
</dbReference>
<dbReference type="PANTHER" id="PTHR45754:SF3">
    <property type="entry name" value="METHYLENETETRAHYDROFOLATE REDUCTASE (NADPH)"/>
    <property type="match status" value="1"/>
</dbReference>
<reference evidence="9 10" key="1">
    <citation type="journal article" date="2013" name="PLoS Genet.">
        <title>Distinctive expansion of potential virulence genes in the genome of the oomycete fish pathogen Saprolegnia parasitica.</title>
        <authorList>
            <person name="Jiang R.H."/>
            <person name="de Bruijn I."/>
            <person name="Haas B.J."/>
            <person name="Belmonte R."/>
            <person name="Lobach L."/>
            <person name="Christie J."/>
            <person name="van den Ackerveken G."/>
            <person name="Bottin A."/>
            <person name="Bulone V."/>
            <person name="Diaz-Moreno S.M."/>
            <person name="Dumas B."/>
            <person name="Fan L."/>
            <person name="Gaulin E."/>
            <person name="Govers F."/>
            <person name="Grenville-Briggs L.J."/>
            <person name="Horner N.R."/>
            <person name="Levin J.Z."/>
            <person name="Mammella M."/>
            <person name="Meijer H.J."/>
            <person name="Morris P."/>
            <person name="Nusbaum C."/>
            <person name="Oome S."/>
            <person name="Phillips A.J."/>
            <person name="van Rooyen D."/>
            <person name="Rzeszutek E."/>
            <person name="Saraiva M."/>
            <person name="Secombes C.J."/>
            <person name="Seidl M.F."/>
            <person name="Snel B."/>
            <person name="Stassen J.H."/>
            <person name="Sykes S."/>
            <person name="Tripathy S."/>
            <person name="van den Berg H."/>
            <person name="Vega-Arreguin J.C."/>
            <person name="Wawra S."/>
            <person name="Young S.K."/>
            <person name="Zeng Q."/>
            <person name="Dieguez-Uribeondo J."/>
            <person name="Russ C."/>
            <person name="Tyler B.M."/>
            <person name="van West P."/>
        </authorList>
    </citation>
    <scope>NUCLEOTIDE SEQUENCE [LARGE SCALE GENOMIC DNA]</scope>
    <source>
        <strain evidence="9 10">CBS 223.65</strain>
    </source>
</reference>
<keyword evidence="6" id="KW-0560">Oxidoreductase</keyword>
<dbReference type="Pfam" id="PF02219">
    <property type="entry name" value="MTHFR"/>
    <property type="match status" value="1"/>
</dbReference>
<comment type="similarity">
    <text evidence="3">Belongs to the methylenetetrahydrofolate reductase family.</text>
</comment>
<sequence length="673" mass="76782">MGKIIDRLLELEKTGTPSVSFEFFPAKTEDGVFNLLNRVEEMGFQLQPTFVTLTWRSGFKDEKLWLKIGAHIQNEFKIDVLMHLTCHLPQDQLRVILQNARNAGIRNILALRGDPPIGAERWKAVPGGFRNAVELIRFIRQEHGDYFCIAAAGYSEVHTEAWNNPNLPPSDQVRNLDMLRLKEKQDAGADFIITQFFFDVDKLSQWIRDCRTVGIRIPILPGYLPIQNFNSFLKFTNWCKTSVPDHVVQALNLIKNDDAAVKKYGIQLAIDTCRKLMSQQLSLHFYTMNLASSVRSVLEGLNLIPRRHERDLPWGLPMLRRKEGSADKVEQVRPIFWSNRASSYVARTSEWDDFPNGRWGDRSSPAYGELSEYYLAYKRPKVARERVWGTPLTEQDVWSVFVKFIEGSVKTLPWCEQGLSGESTIIRENLRWINSMGFLTINSQPRINGAPSEDPSVGWGGKGGFVFQKAYVEFFVPPHLMERLLVALKDYPNLSYHAFSANGTEYTNAPGPSVTAVTWGVFPGQEIIQPTVVDSASFAAWKDEAFELWMSQWASAYASDSVSHAVIKEVYESYVLVNIVDHDYTNEDSDIFKIFARVITEGMTKDDLRGRVLELEDKNEKLHETVAKLKIIQAEASRELKEVHQELSASREENNRLKTQLRELRARAALSAI</sequence>
<dbReference type="InterPro" id="IPR029041">
    <property type="entry name" value="FAD-linked_oxidoreductase-like"/>
</dbReference>
<gene>
    <name evidence="9" type="ORF">SPRG_19402</name>
</gene>
<evidence type="ECO:0000313" key="9">
    <source>
        <dbReference type="EMBL" id="KDO33412.1"/>
    </source>
</evidence>
<dbReference type="VEuPathDB" id="FungiDB:SPRG_19402"/>
<feature type="domain" description="MTHFR SAM-binding regulatory" evidence="8">
    <location>
        <begin position="310"/>
        <end position="588"/>
    </location>
</feature>
<evidence type="ECO:0000256" key="7">
    <source>
        <dbReference type="SAM" id="Coils"/>
    </source>
</evidence>
<organism evidence="9 10">
    <name type="scientific">Saprolegnia parasitica (strain CBS 223.65)</name>
    <dbReference type="NCBI Taxonomy" id="695850"/>
    <lineage>
        <taxon>Eukaryota</taxon>
        <taxon>Sar</taxon>
        <taxon>Stramenopiles</taxon>
        <taxon>Oomycota</taxon>
        <taxon>Saprolegniomycetes</taxon>
        <taxon>Saprolegniales</taxon>
        <taxon>Saprolegniaceae</taxon>
        <taxon>Saprolegnia</taxon>
    </lineage>
</organism>
<dbReference type="SUPFAM" id="SSF51730">
    <property type="entry name" value="FAD-linked oxidoreductase"/>
    <property type="match status" value="1"/>
</dbReference>
<dbReference type="Gene3D" id="3.20.20.220">
    <property type="match status" value="1"/>
</dbReference>
<dbReference type="STRING" id="695850.A0A067D304"/>
<dbReference type="Pfam" id="PF21895">
    <property type="entry name" value="MTHFR_C"/>
    <property type="match status" value="1"/>
</dbReference>
<proteinExistence type="inferred from homology"/>
<dbReference type="InterPro" id="IPR004621">
    <property type="entry name" value="Fadh2_euk"/>
</dbReference>
<dbReference type="KEGG" id="spar:SPRG_19402"/>
<dbReference type="RefSeq" id="XP_012196280.1">
    <property type="nucleotide sequence ID" value="XM_012340890.1"/>
</dbReference>
<dbReference type="CDD" id="cd00537">
    <property type="entry name" value="MTHFR"/>
    <property type="match status" value="1"/>
</dbReference>
<dbReference type="GeneID" id="24140790"/>
<protein>
    <recommendedName>
        <fullName evidence="8">MTHFR SAM-binding regulatory domain-containing protein</fullName>
    </recommendedName>
</protein>
<dbReference type="NCBIfam" id="TIGR00677">
    <property type="entry name" value="fadh2_euk"/>
    <property type="match status" value="1"/>
</dbReference>
<dbReference type="UniPathway" id="UPA00193"/>
<keyword evidence="10" id="KW-1185">Reference proteome</keyword>
<comment type="pathway">
    <text evidence="2">One-carbon metabolism; tetrahydrofolate interconversion.</text>
</comment>
<dbReference type="InterPro" id="IPR003171">
    <property type="entry name" value="Mehydrof_redctse-like"/>
</dbReference>
<dbReference type="GO" id="GO:0004489">
    <property type="term" value="F:methylenetetrahydrofolate reductase [NAD(P)H] activity"/>
    <property type="evidence" value="ECO:0007669"/>
    <property type="project" value="InterPro"/>
</dbReference>
<name>A0A067D304_SAPPC</name>
<dbReference type="GO" id="GO:0009086">
    <property type="term" value="P:methionine biosynthetic process"/>
    <property type="evidence" value="ECO:0007669"/>
    <property type="project" value="TreeGrafter"/>
</dbReference>
<keyword evidence="5" id="KW-0274">FAD</keyword>
<dbReference type="PANTHER" id="PTHR45754">
    <property type="entry name" value="METHYLENETETRAHYDROFOLATE REDUCTASE"/>
    <property type="match status" value="1"/>
</dbReference>
<dbReference type="Proteomes" id="UP000030745">
    <property type="component" value="Unassembled WGS sequence"/>
</dbReference>
<dbReference type="GO" id="GO:0071949">
    <property type="term" value="F:FAD binding"/>
    <property type="evidence" value="ECO:0007669"/>
    <property type="project" value="TreeGrafter"/>
</dbReference>
<evidence type="ECO:0000259" key="8">
    <source>
        <dbReference type="Pfam" id="PF21895"/>
    </source>
</evidence>
<dbReference type="AlphaFoldDB" id="A0A067D304"/>
<evidence type="ECO:0000256" key="2">
    <source>
        <dbReference type="ARBA" id="ARBA00004777"/>
    </source>
</evidence>
<keyword evidence="4" id="KW-0285">Flavoprotein</keyword>
<comment type="cofactor">
    <cofactor evidence="1">
        <name>FAD</name>
        <dbReference type="ChEBI" id="CHEBI:57692"/>
    </cofactor>
</comment>
<dbReference type="EMBL" id="KK583193">
    <property type="protein sequence ID" value="KDO33412.1"/>
    <property type="molecule type" value="Genomic_DNA"/>
</dbReference>
<evidence type="ECO:0000256" key="5">
    <source>
        <dbReference type="ARBA" id="ARBA00022827"/>
    </source>
</evidence>
<evidence type="ECO:0000256" key="1">
    <source>
        <dbReference type="ARBA" id="ARBA00001974"/>
    </source>
</evidence>